<evidence type="ECO:0008006" key="4">
    <source>
        <dbReference type="Google" id="ProtNLM"/>
    </source>
</evidence>
<dbReference type="Proteomes" id="UP001642409">
    <property type="component" value="Unassembled WGS sequence"/>
</dbReference>
<gene>
    <name evidence="2" type="ORF">HINF_LOCUS17855</name>
</gene>
<evidence type="ECO:0000313" key="3">
    <source>
        <dbReference type="Proteomes" id="UP001642409"/>
    </source>
</evidence>
<sequence>MKRIQYKFQMTHHNILCVYFNKIISLMTIPQTIQIYSVLQLNLVQKGSSAPSYPPTLQQAINGILKDPQKFQTQNYTSIRENRQIFFQYSVNLSVKLKVLQSALQDNGLQFKNFQAVVDNVLPTMNDQNLNLHYYPQTDLQKYQLVFNLSETQNGTWDPIIELNKIVQDSNYVNGEQVIISDADSNTYSYPFNPQNKEFDGTGLLFGLVYSKLEQVIFYVDVTFNFNSNLNHFFTVLELMNPYCKMKVYSVENKVELVFEGQVNDVRVKYLRDKFVQRDKFENTVRGELLIAHMKKIQTTLKTHIFVFSQGIEYQETLNYSFLQIKITVVNTKSWQVQHTTKNYFQSYHKIKQQAKTTVYKFQNAIGADLIDLYNQTLEMKTQLDYIRLFRSKIFQILTPYLNTDVQYSPLIESQASTGMQQVIFLVLPIIQNNLAVGIVATSFSLQTIQEMIISQAPEYFTSNLFSDTTKNYNNNGITKLTPGELRLKVKQANNLKYNSTFQKIYSINRNQKSFQPNIDNIYLNLMTILQLKKLQNGTVQNKQTIPMYNKGTLQFDPNNNYIFSVNQTYSEPKYLFSNQQKNESVQLLYIGQQCYVDDYKLLFEIKYNEHELLNYDNCTYFKQITNMTKCLCEFDNQLQLKLPFQSLQFIQNSKILNPYILEKFGIFDNLKKVTIRELLGLTECSENVNGQINEYMFVIPGTEISMKITQQFMFYIRMWRYMNLLTQVYSQSVSPERMCIFSHFNQMRLCTMYQFQNNIEVLDQTKLKYQQFEFANKHWLVPHSDDEFPSTCHESWLFQSKQSVSKDIFANSYEFSESFISYSMYSTYQGQVTLSPVSEPYSYSPYLYIQNNIDKNQLELSTFSSDIYGDFEYLYLDSAGFILSSTQQHSKGKNTKIINEFDIFDSQLCQLSQQSQVLLDALFVAGLVKISYSISSGQVCTRYELLVNGTKQFSINQVKYEITNAKNSHIYYLFTEDATKMKIFSHRQDQLCFTSMQKYNEYLQKHFKEKQFKFQISGKNYSITDDYNLSYSTSYYEFSIREQQHITNYSSLTKIVFILLVIFVIYFVAQNSFWIR</sequence>
<name>A0ABP1HUG0_9EUKA</name>
<keyword evidence="1" id="KW-0472">Membrane</keyword>
<accession>A0ABP1HUG0</accession>
<dbReference type="EMBL" id="CAXDID020000045">
    <property type="protein sequence ID" value="CAL6002304.1"/>
    <property type="molecule type" value="Genomic_DNA"/>
</dbReference>
<feature type="transmembrane region" description="Helical" evidence="1">
    <location>
        <begin position="1050"/>
        <end position="1070"/>
    </location>
</feature>
<keyword evidence="1" id="KW-1133">Transmembrane helix</keyword>
<evidence type="ECO:0000313" key="2">
    <source>
        <dbReference type="EMBL" id="CAL6002304.1"/>
    </source>
</evidence>
<reference evidence="2 3" key="1">
    <citation type="submission" date="2024-07" db="EMBL/GenBank/DDBJ databases">
        <authorList>
            <person name="Akdeniz Z."/>
        </authorList>
    </citation>
    <scope>NUCLEOTIDE SEQUENCE [LARGE SCALE GENOMIC DNA]</scope>
</reference>
<proteinExistence type="predicted"/>
<keyword evidence="3" id="KW-1185">Reference proteome</keyword>
<keyword evidence="1" id="KW-0812">Transmembrane</keyword>
<comment type="caution">
    <text evidence="2">The sequence shown here is derived from an EMBL/GenBank/DDBJ whole genome shotgun (WGS) entry which is preliminary data.</text>
</comment>
<organism evidence="2 3">
    <name type="scientific">Hexamita inflata</name>
    <dbReference type="NCBI Taxonomy" id="28002"/>
    <lineage>
        <taxon>Eukaryota</taxon>
        <taxon>Metamonada</taxon>
        <taxon>Diplomonadida</taxon>
        <taxon>Hexamitidae</taxon>
        <taxon>Hexamitinae</taxon>
        <taxon>Hexamita</taxon>
    </lineage>
</organism>
<evidence type="ECO:0000256" key="1">
    <source>
        <dbReference type="SAM" id="Phobius"/>
    </source>
</evidence>
<protein>
    <recommendedName>
        <fullName evidence="4">Transmembrane protein</fullName>
    </recommendedName>
</protein>